<organism evidence="2 3">
    <name type="scientific">Candidatus Treponema excrementipullorum</name>
    <dbReference type="NCBI Taxonomy" id="2838768"/>
    <lineage>
        <taxon>Bacteria</taxon>
        <taxon>Pseudomonadati</taxon>
        <taxon>Spirochaetota</taxon>
        <taxon>Spirochaetia</taxon>
        <taxon>Spirochaetales</taxon>
        <taxon>Treponemataceae</taxon>
        <taxon>Treponema</taxon>
    </lineage>
</organism>
<protein>
    <submittedName>
        <fullName evidence="2">Phosphodiester glycosidase family protein</fullName>
    </submittedName>
</protein>
<dbReference type="Pfam" id="PF09992">
    <property type="entry name" value="NAGPA"/>
    <property type="match status" value="1"/>
</dbReference>
<accession>A0A9E2NY93</accession>
<dbReference type="PANTHER" id="PTHR40446">
    <property type="entry name" value="N-ACETYLGLUCOSAMINE-1-PHOSPHODIESTER ALPHA-N-ACETYLGLUCOSAMINIDASE"/>
    <property type="match status" value="1"/>
</dbReference>
<dbReference type="InterPro" id="IPR018711">
    <property type="entry name" value="NAGPA"/>
</dbReference>
<dbReference type="PANTHER" id="PTHR40446:SF2">
    <property type="entry name" value="N-ACETYLGLUCOSAMINE-1-PHOSPHODIESTER ALPHA-N-ACETYLGLUCOSAMINIDASE"/>
    <property type="match status" value="1"/>
</dbReference>
<evidence type="ECO:0000313" key="2">
    <source>
        <dbReference type="EMBL" id="MBU3848990.1"/>
    </source>
</evidence>
<reference evidence="2" key="1">
    <citation type="journal article" date="2021" name="PeerJ">
        <title>Extensive microbial diversity within the chicken gut microbiome revealed by metagenomics and culture.</title>
        <authorList>
            <person name="Gilroy R."/>
            <person name="Ravi A."/>
            <person name="Getino M."/>
            <person name="Pursley I."/>
            <person name="Horton D.L."/>
            <person name="Alikhan N.F."/>
            <person name="Baker D."/>
            <person name="Gharbi K."/>
            <person name="Hall N."/>
            <person name="Watson M."/>
            <person name="Adriaenssens E.M."/>
            <person name="Foster-Nyarko E."/>
            <person name="Jarju S."/>
            <person name="Secka A."/>
            <person name="Antonio M."/>
            <person name="Oren A."/>
            <person name="Chaudhuri R.R."/>
            <person name="La Ragione R."/>
            <person name="Hildebrand F."/>
            <person name="Pallen M.J."/>
        </authorList>
    </citation>
    <scope>NUCLEOTIDE SEQUENCE</scope>
    <source>
        <strain evidence="2">Gambia15-2214</strain>
    </source>
</reference>
<dbReference type="GO" id="GO:0016798">
    <property type="term" value="F:hydrolase activity, acting on glycosyl bonds"/>
    <property type="evidence" value="ECO:0007669"/>
    <property type="project" value="UniProtKB-KW"/>
</dbReference>
<proteinExistence type="predicted"/>
<reference evidence="2" key="2">
    <citation type="submission" date="2021-04" db="EMBL/GenBank/DDBJ databases">
        <authorList>
            <person name="Gilroy R."/>
        </authorList>
    </citation>
    <scope>NUCLEOTIDE SEQUENCE</scope>
    <source>
        <strain evidence="2">Gambia15-2214</strain>
    </source>
</reference>
<evidence type="ECO:0000313" key="3">
    <source>
        <dbReference type="Proteomes" id="UP000823914"/>
    </source>
</evidence>
<feature type="domain" description="Phosphodiester glycosidase" evidence="1">
    <location>
        <begin position="90"/>
        <end position="262"/>
    </location>
</feature>
<dbReference type="Proteomes" id="UP000823914">
    <property type="component" value="Unassembled WGS sequence"/>
</dbReference>
<dbReference type="AlphaFoldDB" id="A0A9E2NY93"/>
<sequence>MPERYSSPPETSPHIRSVPLYPEEFIWEPLVSGIQYTSFSNKTSSIEWHLVSIDLSQKELQLTAYPSEAEINPDGTIQGITVKKYAKKTKAIVAVNASPFKYTGLSIFPGRSLVGLHVYQGQRLSPPIKKYAALAFFEDFEGNYKASIFSDQTLVPPQALHAFGGFYAILKQGEIIDFPALSFDSRLAAGVSKDGKTLYLLFAPGNFFGTAGLSFEECAVILSKAGAWEALQFDGGSSATMTIEGKNIKKTGFRRVANIFAFTLSNDTNFN</sequence>
<evidence type="ECO:0000259" key="1">
    <source>
        <dbReference type="Pfam" id="PF09992"/>
    </source>
</evidence>
<comment type="caution">
    <text evidence="2">The sequence shown here is derived from an EMBL/GenBank/DDBJ whole genome shotgun (WGS) entry which is preliminary data.</text>
</comment>
<dbReference type="EMBL" id="JAHLFV010000007">
    <property type="protein sequence ID" value="MBU3848990.1"/>
    <property type="molecule type" value="Genomic_DNA"/>
</dbReference>
<name>A0A9E2NY93_9SPIR</name>
<keyword evidence="2" id="KW-0326">Glycosidase</keyword>
<keyword evidence="2" id="KW-0378">Hydrolase</keyword>
<gene>
    <name evidence="2" type="ORF">IAA16_00315</name>
</gene>